<dbReference type="RefSeq" id="WP_051803075.1">
    <property type="nucleotide sequence ID" value="NZ_AP023354.1"/>
</dbReference>
<evidence type="ECO:0000313" key="5">
    <source>
        <dbReference type="Proteomes" id="UP000680750"/>
    </source>
</evidence>
<keyword evidence="2" id="KW-0732">Signal</keyword>
<sequence>MSPFFRRRRRVPIGAVALAAILSAVAAPAAAHSDTHRPGLPLGAADLPESRQTQQLQPGVTLTTITRGVPDTTDFWTIEVSAPDAGNPDPDAPKTAITTSHAAAQETWQTLHDAGIDARLETVDTPATADTGGFLGYRVRVGRAASSAALSAQLKAVKATGLGGSAVYTGWDGDVGAAPSRGTWHLQVLTIDPRRFHGRLLDSYGPDFVGRETTSSLAAATGAFAGVNAGFFVLDPKAGAPGDPAGIGVYDGKVESEATNGRPALVVHDDAANTGIERLWWRGDVRHGTATLTLDGLNRVPGLIRNCGGTPDDSYTDAPQQDITCTDPDEVIAFDAAYGAQLPTGDGAQVVLDARDRVVSVADERGGAVPAGGRVLQATGTEAAALRALAPVGAHLAIDSRVVDARGHTVRPSRHTSIVNGGPLLVRNGRLDVTVAQDGMVEPAGPSFYYGWVHKRNPRTVAGVDAHGRLVLITADGRSTGSLGLSIPETAAVAKSLGLRQAMNLDGGGSTTMVVNGAVINSPSDAAGERPIGDALLLLPNRN</sequence>
<feature type="signal peptide" evidence="2">
    <location>
        <begin position="1"/>
        <end position="26"/>
    </location>
</feature>
<dbReference type="KEGG" id="aser:Asera_34150"/>
<dbReference type="PANTHER" id="PTHR40446:SF2">
    <property type="entry name" value="N-ACETYLGLUCOSAMINE-1-PHOSPHODIESTER ALPHA-N-ACETYLGLUCOSAMINIDASE"/>
    <property type="match status" value="1"/>
</dbReference>
<dbReference type="InterPro" id="IPR018711">
    <property type="entry name" value="NAGPA"/>
</dbReference>
<evidence type="ECO:0000256" key="1">
    <source>
        <dbReference type="SAM" id="MobiDB-lite"/>
    </source>
</evidence>
<dbReference type="OrthoDB" id="9809781at2"/>
<organism evidence="4 5">
    <name type="scientific">Actinocatenispora sera</name>
    <dbReference type="NCBI Taxonomy" id="390989"/>
    <lineage>
        <taxon>Bacteria</taxon>
        <taxon>Bacillati</taxon>
        <taxon>Actinomycetota</taxon>
        <taxon>Actinomycetes</taxon>
        <taxon>Micromonosporales</taxon>
        <taxon>Micromonosporaceae</taxon>
        <taxon>Actinocatenispora</taxon>
    </lineage>
</organism>
<evidence type="ECO:0000256" key="2">
    <source>
        <dbReference type="SAM" id="SignalP"/>
    </source>
</evidence>
<gene>
    <name evidence="4" type="ORF">Asera_34150</name>
</gene>
<evidence type="ECO:0000259" key="3">
    <source>
        <dbReference type="Pfam" id="PF09992"/>
    </source>
</evidence>
<protein>
    <recommendedName>
        <fullName evidence="3">Phosphodiester glycosidase domain-containing protein</fullName>
    </recommendedName>
</protein>
<accession>A0A810L261</accession>
<dbReference type="AlphaFoldDB" id="A0A810L261"/>
<feature type="chain" id="PRO_5039477434" description="Phosphodiester glycosidase domain-containing protein" evidence="2">
    <location>
        <begin position="27"/>
        <end position="543"/>
    </location>
</feature>
<keyword evidence="5" id="KW-1185">Reference proteome</keyword>
<feature type="region of interest" description="Disordered" evidence="1">
    <location>
        <begin position="33"/>
        <end position="56"/>
    </location>
</feature>
<dbReference type="PANTHER" id="PTHR40446">
    <property type="entry name" value="N-ACETYLGLUCOSAMINE-1-PHOSPHODIESTER ALPHA-N-ACETYLGLUCOSAMINIDASE"/>
    <property type="match status" value="1"/>
</dbReference>
<evidence type="ECO:0000313" key="4">
    <source>
        <dbReference type="EMBL" id="BCJ29307.1"/>
    </source>
</evidence>
<name>A0A810L261_9ACTN</name>
<feature type="domain" description="Phosphodiester glycosidase" evidence="3">
    <location>
        <begin position="349"/>
        <end position="538"/>
    </location>
</feature>
<dbReference type="Pfam" id="PF09992">
    <property type="entry name" value="NAGPA"/>
    <property type="match status" value="1"/>
</dbReference>
<dbReference type="Proteomes" id="UP000680750">
    <property type="component" value="Chromosome"/>
</dbReference>
<proteinExistence type="predicted"/>
<reference evidence="4" key="1">
    <citation type="submission" date="2020-08" db="EMBL/GenBank/DDBJ databases">
        <title>Whole genome shotgun sequence of Actinocatenispora sera NBRC 101916.</title>
        <authorList>
            <person name="Komaki H."/>
            <person name="Tamura T."/>
        </authorList>
    </citation>
    <scope>NUCLEOTIDE SEQUENCE</scope>
    <source>
        <strain evidence="4">NBRC 101916</strain>
    </source>
</reference>
<dbReference type="EMBL" id="AP023354">
    <property type="protein sequence ID" value="BCJ29307.1"/>
    <property type="molecule type" value="Genomic_DNA"/>
</dbReference>